<organism evidence="2 3">
    <name type="scientific">Advenella mandrilli</name>
    <dbReference type="NCBI Taxonomy" id="2800330"/>
    <lineage>
        <taxon>Bacteria</taxon>
        <taxon>Pseudomonadati</taxon>
        <taxon>Pseudomonadota</taxon>
        <taxon>Betaproteobacteria</taxon>
        <taxon>Burkholderiales</taxon>
        <taxon>Alcaligenaceae</taxon>
    </lineage>
</organism>
<dbReference type="Proteomes" id="UP000635316">
    <property type="component" value="Unassembled WGS sequence"/>
</dbReference>
<accession>A0ABS1E9W5</accession>
<gene>
    <name evidence="2" type="ORF">JHL22_05165</name>
</gene>
<reference evidence="2 3" key="1">
    <citation type="submission" date="2020-12" db="EMBL/GenBank/DDBJ databases">
        <authorList>
            <person name="Lu T."/>
            <person name="Wang Q."/>
            <person name="Han X."/>
        </authorList>
    </citation>
    <scope>NUCLEOTIDE SEQUENCE [LARGE SCALE GENOMIC DNA]</scope>
    <source>
        <strain evidence="2 3">WQ 585</strain>
    </source>
</reference>
<feature type="region of interest" description="Disordered" evidence="1">
    <location>
        <begin position="169"/>
        <end position="188"/>
    </location>
</feature>
<evidence type="ECO:0000313" key="2">
    <source>
        <dbReference type="EMBL" id="MBK1780601.1"/>
    </source>
</evidence>
<protein>
    <submittedName>
        <fullName evidence="2">Uncharacterized protein</fullName>
    </submittedName>
</protein>
<name>A0ABS1E9W5_9BURK</name>
<dbReference type="RefSeq" id="WP_200234639.1">
    <property type="nucleotide sequence ID" value="NZ_JAENGP010000004.1"/>
</dbReference>
<keyword evidence="3" id="KW-1185">Reference proteome</keyword>
<evidence type="ECO:0000256" key="1">
    <source>
        <dbReference type="SAM" id="MobiDB-lite"/>
    </source>
</evidence>
<dbReference type="EMBL" id="JAENGP010000004">
    <property type="protein sequence ID" value="MBK1780601.1"/>
    <property type="molecule type" value="Genomic_DNA"/>
</dbReference>
<sequence>MNRKQRRAKQKTRTIIDYDLFDKRFSYLIESNIQRSLTPEEINNFHMPWQAAINSLRFGTMMEEEYFTLSKMLILGTELADLIGQYDKSGKIIEAGNRHQLYGQTLGVIGDRHTETGKYIATGDELRALEEAKNTNLELLELANYAHVIRAARQTGLIVGSMIRASSRKKNGARKMDDHATAMASQAG</sequence>
<comment type="caution">
    <text evidence="2">The sequence shown here is derived from an EMBL/GenBank/DDBJ whole genome shotgun (WGS) entry which is preliminary data.</text>
</comment>
<proteinExistence type="predicted"/>
<evidence type="ECO:0000313" key="3">
    <source>
        <dbReference type="Proteomes" id="UP000635316"/>
    </source>
</evidence>